<dbReference type="STRING" id="1921510.BSL82_17105"/>
<dbReference type="InterPro" id="IPR010131">
    <property type="entry name" value="MdtP/NodT-like"/>
</dbReference>
<dbReference type="GO" id="GO:0005886">
    <property type="term" value="C:plasma membrane"/>
    <property type="evidence" value="ECO:0007669"/>
    <property type="project" value="UniProtKB-SubCell"/>
</dbReference>
<dbReference type="NCBIfam" id="TIGR01845">
    <property type="entry name" value="outer_NodT"/>
    <property type="match status" value="1"/>
</dbReference>
<dbReference type="PANTHER" id="PTHR30203:SF32">
    <property type="entry name" value="CATION EFFLUX SYSTEM PROTEIN CUSC"/>
    <property type="match status" value="1"/>
</dbReference>
<dbReference type="OrthoDB" id="7181739at2"/>
<dbReference type="Pfam" id="PF02321">
    <property type="entry name" value="OEP"/>
    <property type="match status" value="2"/>
</dbReference>
<keyword evidence="2" id="KW-0812">Transmembrane</keyword>
<dbReference type="PROSITE" id="PS51257">
    <property type="entry name" value="PROKAR_LIPOPROTEIN"/>
    <property type="match status" value="1"/>
</dbReference>
<keyword evidence="5" id="KW-1185">Reference proteome</keyword>
<reference evidence="5" key="1">
    <citation type="submission" date="2016-11" db="EMBL/GenBank/DDBJ databases">
        <title>Complete Genome Sequence of alachlor-degrading Sphingomonas sp. strain JJ-A5.</title>
        <authorList>
            <person name="Lee H."/>
            <person name="Ka J.-O."/>
        </authorList>
    </citation>
    <scope>NUCLEOTIDE SEQUENCE [LARGE SCALE GENOMIC DNA]</scope>
    <source>
        <strain evidence="5">JJ-A5</strain>
    </source>
</reference>
<dbReference type="AlphaFoldDB" id="A0A1L3ZYT0"/>
<keyword evidence="2" id="KW-0564">Palmitate</keyword>
<dbReference type="Gene3D" id="2.20.200.10">
    <property type="entry name" value="Outer membrane efflux proteins (OEP)"/>
    <property type="match status" value="1"/>
</dbReference>
<keyword evidence="2" id="KW-0472">Membrane</keyword>
<dbReference type="KEGG" id="sphj:BSL82_17105"/>
<protein>
    <submittedName>
        <fullName evidence="4">RND transporter</fullName>
    </submittedName>
</protein>
<organism evidence="4 5">
    <name type="scientific">Tardibacter chloracetimidivorans</name>
    <dbReference type="NCBI Taxonomy" id="1921510"/>
    <lineage>
        <taxon>Bacteria</taxon>
        <taxon>Pseudomonadati</taxon>
        <taxon>Pseudomonadota</taxon>
        <taxon>Alphaproteobacteria</taxon>
        <taxon>Sphingomonadales</taxon>
        <taxon>Sphingomonadaceae</taxon>
        <taxon>Tardibacter</taxon>
    </lineage>
</organism>
<evidence type="ECO:0000313" key="5">
    <source>
        <dbReference type="Proteomes" id="UP000182063"/>
    </source>
</evidence>
<dbReference type="GO" id="GO:0015562">
    <property type="term" value="F:efflux transmembrane transporter activity"/>
    <property type="evidence" value="ECO:0007669"/>
    <property type="project" value="InterPro"/>
</dbReference>
<evidence type="ECO:0000256" key="1">
    <source>
        <dbReference type="ARBA" id="ARBA00007613"/>
    </source>
</evidence>
<keyword evidence="2" id="KW-1134">Transmembrane beta strand</keyword>
<keyword evidence="2" id="KW-0449">Lipoprotein</keyword>
<evidence type="ECO:0000256" key="3">
    <source>
        <dbReference type="SAM" id="Coils"/>
    </source>
</evidence>
<keyword evidence="3" id="KW-0175">Coiled coil</keyword>
<dbReference type="RefSeq" id="WP_072598445.1">
    <property type="nucleotide sequence ID" value="NZ_CP018221.1"/>
</dbReference>
<sequence>MASSRNRRAAVAAVALALLAGCTMQPRYERPTPPVAESWPTLAPDLEAGPAATDIGWQTFFNDERLRRLIALGLANNRDLRVAVLRIDEARGQYRIQRADLLPGVDVNAAAARSKTSPASVGPSIPPNAVSSGAGDQFQVNVGVSSFELDFWGRVRSLSDAARASYLATVEGERAFRISLIADIASAYLSLRALDERIALAVGTLESRNKGLELAKLRRDAGVTSALDYRQAETLLTQAETELASLRRQHAQTRNALGVLIGGPLPQDLPPPMPLLSQVDQRVGAAVPSDVLVSRPDVLSAEQRLRAANANIGAARAAFFPRISLTGSFGYASTDLDNLFGDDGETWSFGPSLVLPIFDFGRNAANLDVAEARKDIAVATYERTVQTAFQEVADALAARRYLTEQVDAQARALAAQRDLAELAELRYRNGVANYLEVLDAQRNLFAAEQALVESRRELLASLVSLYVALGGGLNP</sequence>
<feature type="coiled-coil region" evidence="3">
    <location>
        <begin position="229"/>
        <end position="256"/>
    </location>
</feature>
<accession>A0A1L3ZYT0</accession>
<gene>
    <name evidence="4" type="ORF">BSL82_17105</name>
</gene>
<evidence type="ECO:0000256" key="2">
    <source>
        <dbReference type="RuleBase" id="RU362097"/>
    </source>
</evidence>
<comment type="similarity">
    <text evidence="1 2">Belongs to the outer membrane factor (OMF) (TC 1.B.17) family.</text>
</comment>
<name>A0A1L3ZYT0_9SPHN</name>
<evidence type="ECO:0000313" key="4">
    <source>
        <dbReference type="EMBL" id="API60787.1"/>
    </source>
</evidence>
<dbReference type="Proteomes" id="UP000182063">
    <property type="component" value="Chromosome"/>
</dbReference>
<dbReference type="EMBL" id="CP018221">
    <property type="protein sequence ID" value="API60787.1"/>
    <property type="molecule type" value="Genomic_DNA"/>
</dbReference>
<dbReference type="SUPFAM" id="SSF56954">
    <property type="entry name" value="Outer membrane efflux proteins (OEP)"/>
    <property type="match status" value="1"/>
</dbReference>
<dbReference type="Gene3D" id="1.20.1600.10">
    <property type="entry name" value="Outer membrane efflux proteins (OEP)"/>
    <property type="match status" value="1"/>
</dbReference>
<comment type="subcellular location">
    <subcellularLocation>
        <location evidence="2">Cell membrane</location>
        <topology evidence="2">Lipid-anchor</topology>
    </subcellularLocation>
</comment>
<dbReference type="InterPro" id="IPR003423">
    <property type="entry name" value="OMP_efflux"/>
</dbReference>
<proteinExistence type="inferred from homology"/>
<dbReference type="PANTHER" id="PTHR30203">
    <property type="entry name" value="OUTER MEMBRANE CATION EFFLUX PROTEIN"/>
    <property type="match status" value="1"/>
</dbReference>